<proteinExistence type="predicted"/>
<reference evidence="2" key="1">
    <citation type="submission" date="2019-03" db="EMBL/GenBank/DDBJ databases">
        <title>Long read genome sequence of the mycoparasitic Pythium oligandrum ATCC 38472 isolated from sugarbeet rhizosphere.</title>
        <authorList>
            <person name="Gaulin E."/>
        </authorList>
    </citation>
    <scope>NUCLEOTIDE SEQUENCE</scope>
    <source>
        <strain evidence="2">ATCC 38472_TT</strain>
    </source>
</reference>
<comment type="caution">
    <text evidence="2">The sequence shown here is derived from an EMBL/GenBank/DDBJ whole genome shotgun (WGS) entry which is preliminary data.</text>
</comment>
<dbReference type="GO" id="GO:0000445">
    <property type="term" value="C:THO complex part of transcription export complex"/>
    <property type="evidence" value="ECO:0007669"/>
    <property type="project" value="TreeGrafter"/>
</dbReference>
<dbReference type="PANTHER" id="PTHR13265">
    <property type="entry name" value="THO COMPLEX SUBUNIT 1"/>
    <property type="match status" value="1"/>
</dbReference>
<accession>A0A8K1CPW4</accession>
<name>A0A8K1CPW4_PYTOL</name>
<keyword evidence="3" id="KW-1185">Reference proteome</keyword>
<feature type="region of interest" description="Disordered" evidence="1">
    <location>
        <begin position="419"/>
        <end position="459"/>
    </location>
</feature>
<feature type="compositionally biased region" description="Basic and acidic residues" evidence="1">
    <location>
        <begin position="576"/>
        <end position="598"/>
    </location>
</feature>
<protein>
    <recommendedName>
        <fullName evidence="4">THO complex subunit 1</fullName>
    </recommendedName>
</protein>
<dbReference type="Proteomes" id="UP000794436">
    <property type="component" value="Unassembled WGS sequence"/>
</dbReference>
<dbReference type="OrthoDB" id="10257415at2759"/>
<sequence length="598" mass="66809">MALDLANKAEAAISGFYRNVNAIDDLGTLYQDALATLEKAQTEVKPVDTVHMLLDIAVQKVAEKLSWQLQTESNATPVSVGVPALLDLCIEGVIEEYLLNSAAYRVLEDLMEGQTIQTCEKLWDLLEERKEKLSSPAFIPDAGRTTKASLCLLRMCNALLRRVSKTHNSVFCGRILVFLSFTFALSERSAVNLLGKPNTSNTTVFEEIDAFEAAEASDSAVPSAVELDKERDPDAVPIDYNLYRTFWDLQRFCRDHQLATKSADDWEKFFDELNTVLSAFEGNAFSRDDLERTRELLTGGGGSVAGDTDDESTVQGVQDHFFQPKYLTNSRLFRLQLRDPILRECMLTQFLILFNHLSKAKQPEGCSTPKSKLSELQERVMKLLRETPSDGKGFSELLSIVLERERNWIKWKQEKCPPYERSAASAEGPQEPAPKKRRLGDAAPLSARPPLGKKRPVDSGDSALMEQILSESAKPAVILQKIKEQDRATAVPMEKYVERFTEAWDPENGIEEEYWPDKDKMFCWRTLRMAMKTNIGHMHLAGSGAGAVIKSILGVTDTAPKPATKQEANNEAPSDPVKEEANGVKTEPMEVDPKREDA</sequence>
<dbReference type="GO" id="GO:0006406">
    <property type="term" value="P:mRNA export from nucleus"/>
    <property type="evidence" value="ECO:0007669"/>
    <property type="project" value="TreeGrafter"/>
</dbReference>
<dbReference type="PANTHER" id="PTHR13265:SF0">
    <property type="entry name" value="HPR1"/>
    <property type="match status" value="1"/>
</dbReference>
<evidence type="ECO:0000256" key="1">
    <source>
        <dbReference type="SAM" id="MobiDB-lite"/>
    </source>
</evidence>
<dbReference type="InterPro" id="IPR021861">
    <property type="entry name" value="THO_THOC1"/>
</dbReference>
<dbReference type="AlphaFoldDB" id="A0A8K1CPW4"/>
<dbReference type="EMBL" id="SPLM01000036">
    <property type="protein sequence ID" value="TMW66218.1"/>
    <property type="molecule type" value="Genomic_DNA"/>
</dbReference>
<organism evidence="2 3">
    <name type="scientific">Pythium oligandrum</name>
    <name type="common">Mycoparasitic fungus</name>
    <dbReference type="NCBI Taxonomy" id="41045"/>
    <lineage>
        <taxon>Eukaryota</taxon>
        <taxon>Sar</taxon>
        <taxon>Stramenopiles</taxon>
        <taxon>Oomycota</taxon>
        <taxon>Peronosporomycetes</taxon>
        <taxon>Pythiales</taxon>
        <taxon>Pythiaceae</taxon>
        <taxon>Pythium</taxon>
    </lineage>
</organism>
<feature type="region of interest" description="Disordered" evidence="1">
    <location>
        <begin position="559"/>
        <end position="598"/>
    </location>
</feature>
<gene>
    <name evidence="2" type="ORF">Poli38472_003983</name>
</gene>
<dbReference type="Pfam" id="PF11957">
    <property type="entry name" value="efThoc1"/>
    <property type="match status" value="1"/>
</dbReference>
<evidence type="ECO:0000313" key="3">
    <source>
        <dbReference type="Proteomes" id="UP000794436"/>
    </source>
</evidence>
<evidence type="ECO:0008006" key="4">
    <source>
        <dbReference type="Google" id="ProtNLM"/>
    </source>
</evidence>
<evidence type="ECO:0000313" key="2">
    <source>
        <dbReference type="EMBL" id="TMW66218.1"/>
    </source>
</evidence>